<keyword evidence="3" id="KW-1185">Reference proteome</keyword>
<keyword evidence="1" id="KW-0812">Transmembrane</keyword>
<feature type="transmembrane region" description="Helical" evidence="1">
    <location>
        <begin position="149"/>
        <end position="169"/>
    </location>
</feature>
<dbReference type="EMBL" id="JMIY01000001">
    <property type="protein sequence ID" value="KCZ73540.1"/>
    <property type="molecule type" value="Genomic_DNA"/>
</dbReference>
<sequence length="196" mass="22646">MPFSNKFIKIIKEFDRHEEHYVLFTEIIGKLQPIAFLISVSLVLAAFFDKNSISRTYALFASLSLFFAYLGFAFYKITKYRLSFYWGLSLTLISVTLIYYAFGNVFGIILSVENKRITTLAFYIVCSMFALYTKYTLDSSNKNNLRYKISNIAFYIAVLFILIYVPVGIYLNLTIIPMFFAVLLLSLILFISATNK</sequence>
<evidence type="ECO:0000313" key="3">
    <source>
        <dbReference type="Proteomes" id="UP000027153"/>
    </source>
</evidence>
<organism evidence="2 3">
    <name type="scientific">Candidatus Methanoperedens nitratireducens</name>
    <dbReference type="NCBI Taxonomy" id="1392998"/>
    <lineage>
        <taxon>Archaea</taxon>
        <taxon>Methanobacteriati</taxon>
        <taxon>Methanobacteriota</taxon>
        <taxon>Stenosarchaea group</taxon>
        <taxon>Methanomicrobia</taxon>
        <taxon>Methanosarcinales</taxon>
        <taxon>ANME-2 cluster</taxon>
        <taxon>Candidatus Methanoperedentaceae</taxon>
        <taxon>Candidatus Methanoperedens</taxon>
    </lineage>
</organism>
<gene>
    <name evidence="2" type="ORF">ANME2D_00610</name>
</gene>
<evidence type="ECO:0000313" key="2">
    <source>
        <dbReference type="EMBL" id="KCZ73540.1"/>
    </source>
</evidence>
<keyword evidence="1" id="KW-1133">Transmembrane helix</keyword>
<name>A0A062VEC2_9EURY</name>
<comment type="caution">
    <text evidence="2">The sequence shown here is derived from an EMBL/GenBank/DDBJ whole genome shotgun (WGS) entry which is preliminary data.</text>
</comment>
<protein>
    <submittedName>
        <fullName evidence="2">Uncharacterized protein</fullName>
    </submittedName>
</protein>
<dbReference type="Proteomes" id="UP000027153">
    <property type="component" value="Unassembled WGS sequence"/>
</dbReference>
<keyword evidence="1" id="KW-0472">Membrane</keyword>
<accession>A0A062VEC2</accession>
<feature type="transmembrane region" description="Helical" evidence="1">
    <location>
        <begin position="117"/>
        <end position="137"/>
    </location>
</feature>
<dbReference type="AlphaFoldDB" id="A0A062VEC2"/>
<proteinExistence type="predicted"/>
<evidence type="ECO:0000256" key="1">
    <source>
        <dbReference type="SAM" id="Phobius"/>
    </source>
</evidence>
<feature type="transmembrane region" description="Helical" evidence="1">
    <location>
        <begin position="21"/>
        <end position="48"/>
    </location>
</feature>
<feature type="transmembrane region" description="Helical" evidence="1">
    <location>
        <begin position="82"/>
        <end position="102"/>
    </location>
</feature>
<feature type="transmembrane region" description="Helical" evidence="1">
    <location>
        <begin position="175"/>
        <end position="193"/>
    </location>
</feature>
<feature type="transmembrane region" description="Helical" evidence="1">
    <location>
        <begin position="54"/>
        <end position="75"/>
    </location>
</feature>
<reference evidence="2 3" key="1">
    <citation type="journal article" date="2013" name="Nature">
        <title>Anaerobic oxidation of methane coupled to nitrate reduction in a novel archaeal lineage.</title>
        <authorList>
            <person name="Haroon M.F."/>
            <person name="Hu S."/>
            <person name="Shi Y."/>
            <person name="Imelfort M."/>
            <person name="Keller J."/>
            <person name="Hugenholtz P."/>
            <person name="Yuan Z."/>
            <person name="Tyson G.W."/>
        </authorList>
    </citation>
    <scope>NUCLEOTIDE SEQUENCE [LARGE SCALE GENOMIC DNA]</scope>
    <source>
        <strain evidence="2 3">ANME-2d</strain>
    </source>
</reference>
<dbReference type="RefSeq" id="WP_048089036.1">
    <property type="nucleotide sequence ID" value="NZ_JMIY01000001.1"/>
</dbReference>